<organism evidence="1 2">
    <name type="scientific">Paenibacillus methanolicus</name>
    <dbReference type="NCBI Taxonomy" id="582686"/>
    <lineage>
        <taxon>Bacteria</taxon>
        <taxon>Bacillati</taxon>
        <taxon>Bacillota</taxon>
        <taxon>Bacilli</taxon>
        <taxon>Bacillales</taxon>
        <taxon>Paenibacillaceae</taxon>
        <taxon>Paenibacillus</taxon>
    </lineage>
</organism>
<evidence type="ECO:0000313" key="1">
    <source>
        <dbReference type="EMBL" id="TYP74653.1"/>
    </source>
</evidence>
<protein>
    <submittedName>
        <fullName evidence="1">Uncharacterized protein</fullName>
    </submittedName>
</protein>
<dbReference type="AlphaFoldDB" id="A0A5S5C9J3"/>
<dbReference type="OrthoDB" id="581789at2"/>
<proteinExistence type="predicted"/>
<gene>
    <name evidence="1" type="ORF">BCM02_105197</name>
</gene>
<comment type="caution">
    <text evidence="1">The sequence shown here is derived from an EMBL/GenBank/DDBJ whole genome shotgun (WGS) entry which is preliminary data.</text>
</comment>
<sequence>MPIVHAVVQEPYYEQPPWLPKVEYKEVVTLSALSNQADASLFLALLCGYNHIDVNREPDEVVRDLIALEEIAIRGGIAFEDERNRIVPSCCSGLETWRDILDAVLGKKGAWLGHDPFPTLTYESEFVNVWSDDVTGTMREVTESGRLKMYAITYRRDELIDKLQRIEQDLLDFYRHSLDKALAIVDDDLREALFSSYRRWFRLNAESS</sequence>
<reference evidence="1 2" key="1">
    <citation type="submission" date="2019-07" db="EMBL/GenBank/DDBJ databases">
        <title>Genomic Encyclopedia of Type Strains, Phase III (KMG-III): the genomes of soil and plant-associated and newly described type strains.</title>
        <authorList>
            <person name="Whitman W."/>
        </authorList>
    </citation>
    <scope>NUCLEOTIDE SEQUENCE [LARGE SCALE GENOMIC DNA]</scope>
    <source>
        <strain evidence="1 2">BL24</strain>
    </source>
</reference>
<dbReference type="Proteomes" id="UP000323257">
    <property type="component" value="Unassembled WGS sequence"/>
</dbReference>
<dbReference type="RefSeq" id="WP_148929902.1">
    <property type="nucleotide sequence ID" value="NZ_VNHS01000005.1"/>
</dbReference>
<name>A0A5S5C9J3_9BACL</name>
<accession>A0A5S5C9J3</accession>
<dbReference type="EMBL" id="VNHS01000005">
    <property type="protein sequence ID" value="TYP74653.1"/>
    <property type="molecule type" value="Genomic_DNA"/>
</dbReference>
<evidence type="ECO:0000313" key="2">
    <source>
        <dbReference type="Proteomes" id="UP000323257"/>
    </source>
</evidence>
<keyword evidence="2" id="KW-1185">Reference proteome</keyword>